<feature type="binding site" description="axial binding residue" evidence="9">
    <location>
        <position position="226"/>
    </location>
    <ligand>
        <name>heme c</name>
        <dbReference type="ChEBI" id="CHEBI:61717"/>
        <label>2</label>
    </ligand>
    <ligandPart>
        <name>Fe</name>
        <dbReference type="ChEBI" id="CHEBI:18248"/>
    </ligandPart>
</feature>
<dbReference type="GO" id="GO:0004130">
    <property type="term" value="F:cytochrome-c peroxidase activity"/>
    <property type="evidence" value="ECO:0007669"/>
    <property type="project" value="TreeGrafter"/>
</dbReference>
<dbReference type="InterPro" id="IPR004852">
    <property type="entry name" value="Di-haem_cyt_c_peroxidsae"/>
</dbReference>
<feature type="binding site" description="covalent" evidence="8">
    <location>
        <position position="70"/>
    </location>
    <ligand>
        <name>heme c</name>
        <dbReference type="ChEBI" id="CHEBI:61717"/>
        <label>1</label>
    </ligand>
</feature>
<dbReference type="Gene3D" id="1.10.760.10">
    <property type="entry name" value="Cytochrome c-like domain"/>
    <property type="match status" value="2"/>
</dbReference>
<accession>A0A6L9MYH4</accession>
<dbReference type="SUPFAM" id="SSF46626">
    <property type="entry name" value="Cytochrome c"/>
    <property type="match status" value="2"/>
</dbReference>
<dbReference type="GO" id="GO:0009055">
    <property type="term" value="F:electron transfer activity"/>
    <property type="evidence" value="ECO:0007669"/>
    <property type="project" value="InterPro"/>
</dbReference>
<evidence type="ECO:0000313" key="12">
    <source>
        <dbReference type="Proteomes" id="UP000478837"/>
    </source>
</evidence>
<dbReference type="EMBL" id="JAAAWP010000016">
    <property type="protein sequence ID" value="NDW23216.1"/>
    <property type="molecule type" value="Genomic_DNA"/>
</dbReference>
<evidence type="ECO:0000256" key="6">
    <source>
        <dbReference type="ARBA" id="ARBA00023002"/>
    </source>
</evidence>
<evidence type="ECO:0000256" key="9">
    <source>
        <dbReference type="PIRSR" id="PIRSR000294-2"/>
    </source>
</evidence>
<feature type="binding site" description="covalent" evidence="8">
    <location>
        <position position="225"/>
    </location>
    <ligand>
        <name>heme c</name>
        <dbReference type="ChEBI" id="CHEBI:61717"/>
        <label>2</label>
    </ligand>
</feature>
<dbReference type="InterPro" id="IPR026259">
    <property type="entry name" value="MauG/Cytc_peroxidase"/>
</dbReference>
<comment type="cofactor">
    <cofactor evidence="8">
        <name>heme</name>
        <dbReference type="ChEBI" id="CHEBI:30413"/>
    </cofactor>
    <text evidence="8">Binds 2 heme groups.</text>
</comment>
<proteinExistence type="predicted"/>
<comment type="PTM">
    <text evidence="8">Binds 2 heme groups per subunit.</text>
</comment>
<keyword evidence="3 9" id="KW-0479">Metal-binding</keyword>
<dbReference type="PIRSF" id="PIRSF000294">
    <property type="entry name" value="Cytochrome-c_peroxidase"/>
    <property type="match status" value="1"/>
</dbReference>
<reference evidence="11 12" key="1">
    <citation type="submission" date="2020-01" db="EMBL/GenBank/DDBJ databases">
        <title>Genomes of bacteria type strains.</title>
        <authorList>
            <person name="Chen J."/>
            <person name="Zhu S."/>
            <person name="Yang J."/>
        </authorList>
    </citation>
    <scope>NUCLEOTIDE SEQUENCE [LARGE SCALE GENOMIC DNA]</scope>
    <source>
        <strain evidence="11 12">LMG 22958</strain>
    </source>
</reference>
<keyword evidence="5" id="KW-0574">Periplasm</keyword>
<feature type="binding site" description="axial binding residue" evidence="9">
    <location>
        <position position="74"/>
    </location>
    <ligand>
        <name>heme c</name>
        <dbReference type="ChEBI" id="CHEBI:61717"/>
        <label>1</label>
    </ligand>
    <ligandPart>
        <name>Fe</name>
        <dbReference type="ChEBI" id="CHEBI:18248"/>
    </ligandPart>
</feature>
<evidence type="ECO:0000256" key="4">
    <source>
        <dbReference type="ARBA" id="ARBA00022729"/>
    </source>
</evidence>
<dbReference type="PANTHER" id="PTHR30600">
    <property type="entry name" value="CYTOCHROME C PEROXIDASE-RELATED"/>
    <property type="match status" value="1"/>
</dbReference>
<feature type="domain" description="Cytochrome c" evidence="10">
    <location>
        <begin position="48"/>
        <end position="181"/>
    </location>
</feature>
<dbReference type="GO" id="GO:0020037">
    <property type="term" value="F:heme binding"/>
    <property type="evidence" value="ECO:0007669"/>
    <property type="project" value="InterPro"/>
</dbReference>
<evidence type="ECO:0000256" key="3">
    <source>
        <dbReference type="ARBA" id="ARBA00022723"/>
    </source>
</evidence>
<comment type="subcellular location">
    <subcellularLocation>
        <location evidence="1">Periplasm</location>
    </subcellularLocation>
</comment>
<evidence type="ECO:0000256" key="8">
    <source>
        <dbReference type="PIRSR" id="PIRSR000294-1"/>
    </source>
</evidence>
<dbReference type="InterPro" id="IPR051395">
    <property type="entry name" value="Cytochrome_c_Peroxidase/MauG"/>
</dbReference>
<dbReference type="PROSITE" id="PS51007">
    <property type="entry name" value="CYTC"/>
    <property type="match status" value="1"/>
</dbReference>
<evidence type="ECO:0000256" key="7">
    <source>
        <dbReference type="ARBA" id="ARBA00023004"/>
    </source>
</evidence>
<evidence type="ECO:0000256" key="5">
    <source>
        <dbReference type="ARBA" id="ARBA00022764"/>
    </source>
</evidence>
<dbReference type="GO" id="GO:0042597">
    <property type="term" value="C:periplasmic space"/>
    <property type="evidence" value="ECO:0007669"/>
    <property type="project" value="UniProtKB-SubCell"/>
</dbReference>
<dbReference type="InterPro" id="IPR009056">
    <property type="entry name" value="Cyt_c-like_dom"/>
</dbReference>
<gene>
    <name evidence="11" type="ORF">GTW09_17000</name>
</gene>
<dbReference type="AlphaFoldDB" id="A0A6L9MYH4"/>
<keyword evidence="2 8" id="KW-0349">Heme</keyword>
<evidence type="ECO:0000256" key="2">
    <source>
        <dbReference type="ARBA" id="ARBA00022617"/>
    </source>
</evidence>
<comment type="caution">
    <text evidence="11">The sequence shown here is derived from an EMBL/GenBank/DDBJ whole genome shotgun (WGS) entry which is preliminary data.</text>
</comment>
<keyword evidence="6" id="KW-0560">Oxidoreductase</keyword>
<dbReference type="Pfam" id="PF03150">
    <property type="entry name" value="CCP_MauG"/>
    <property type="match status" value="1"/>
</dbReference>
<dbReference type="Proteomes" id="UP000478837">
    <property type="component" value="Unassembled WGS sequence"/>
</dbReference>
<organism evidence="11 12">
    <name type="scientific">Alteromonas hispanica</name>
    <dbReference type="NCBI Taxonomy" id="315421"/>
    <lineage>
        <taxon>Bacteria</taxon>
        <taxon>Pseudomonadati</taxon>
        <taxon>Pseudomonadota</taxon>
        <taxon>Gammaproteobacteria</taxon>
        <taxon>Alteromonadales</taxon>
        <taxon>Alteromonadaceae</taxon>
        <taxon>Alteromonas/Salinimonas group</taxon>
        <taxon>Alteromonas</taxon>
    </lineage>
</organism>
<dbReference type="InterPro" id="IPR036909">
    <property type="entry name" value="Cyt_c-like_dom_sf"/>
</dbReference>
<feature type="binding site" description="covalent" evidence="8">
    <location>
        <position position="222"/>
    </location>
    <ligand>
        <name>heme c</name>
        <dbReference type="ChEBI" id="CHEBI:61717"/>
        <label>2</label>
    </ligand>
</feature>
<protein>
    <submittedName>
        <fullName evidence="11">Cytochrome-c peroxidase</fullName>
    </submittedName>
</protein>
<keyword evidence="7 9" id="KW-0408">Iron</keyword>
<evidence type="ECO:0000256" key="1">
    <source>
        <dbReference type="ARBA" id="ARBA00004418"/>
    </source>
</evidence>
<dbReference type="GO" id="GO:0046872">
    <property type="term" value="F:metal ion binding"/>
    <property type="evidence" value="ECO:0007669"/>
    <property type="project" value="UniProtKB-KW"/>
</dbReference>
<sequence length="342" mass="38051">MTIKLNVDALRQQYSQPQSSWPSVITADNEKAEPLAPLTPKAPLGSATLIKLGKTLFHDPILSSDKTISCASCHNANTLFQDGRGQSIGVDEQKGERNAPAILGIDHWESFFWDGRASTASQQALMPIVNPIEMNLPIPEALKRLNNSRAYQAKFNEAFGTLPITADMLATALVEFERSIPAPSTRYQRFIREVASDPTNAHTLFTDNELLGLHLFRTKAKCMTCHEGALLSDNEFHVTGFHLYGRRFEDLGRVNATSNNEDIGKFRTPSLLGVTHTKPWMHNGLFVEFTPMIMQYNAGGFRPKPRGKFKHNPHFPETTALIQPLGLTKSEISALVDFLHTL</sequence>
<evidence type="ECO:0000313" key="11">
    <source>
        <dbReference type="EMBL" id="NDW23216.1"/>
    </source>
</evidence>
<evidence type="ECO:0000259" key="10">
    <source>
        <dbReference type="PROSITE" id="PS51007"/>
    </source>
</evidence>
<feature type="binding site" description="covalent" evidence="8">
    <location>
        <position position="73"/>
    </location>
    <ligand>
        <name>heme c</name>
        <dbReference type="ChEBI" id="CHEBI:61717"/>
        <label>1</label>
    </ligand>
</feature>
<keyword evidence="4" id="KW-0732">Signal</keyword>
<name>A0A6L9MYH4_9ALTE</name>
<keyword evidence="12" id="KW-1185">Reference proteome</keyword>
<keyword evidence="11" id="KW-0575">Peroxidase</keyword>